<dbReference type="Gene3D" id="1.25.10.10">
    <property type="entry name" value="Leucine-rich Repeat Variant"/>
    <property type="match status" value="1"/>
</dbReference>
<dbReference type="InterPro" id="IPR016024">
    <property type="entry name" value="ARM-type_fold"/>
</dbReference>
<dbReference type="Pfam" id="PF24173">
    <property type="entry name" value="TPR_TTI1_N"/>
    <property type="match status" value="1"/>
</dbReference>
<dbReference type="AlphaFoldDB" id="A0A8H3C3J2"/>
<feature type="domain" description="TTI1 N-terminal TPR" evidence="2">
    <location>
        <begin position="8"/>
        <end position="316"/>
    </location>
</feature>
<gene>
    <name evidence="4" type="ORF">RDB_LOCUS118011</name>
</gene>
<dbReference type="InterPro" id="IPR052587">
    <property type="entry name" value="TELO2-interacting_protein_1"/>
</dbReference>
<evidence type="ECO:0000313" key="4">
    <source>
        <dbReference type="EMBL" id="CAE6472418.1"/>
    </source>
</evidence>
<dbReference type="EMBL" id="CAJMWR010003879">
    <property type="protein sequence ID" value="CAE6472418.1"/>
    <property type="molecule type" value="Genomic_DNA"/>
</dbReference>
<dbReference type="GO" id="GO:0005737">
    <property type="term" value="C:cytoplasm"/>
    <property type="evidence" value="ECO:0007669"/>
    <property type="project" value="TreeGrafter"/>
</dbReference>
<feature type="region of interest" description="Disordered" evidence="1">
    <location>
        <begin position="771"/>
        <end position="791"/>
    </location>
</feature>
<dbReference type="PANTHER" id="PTHR18460">
    <property type="entry name" value="TEL2 INTERACTING PROTEIN 1 TTI1 FAMILY MEMBER"/>
    <property type="match status" value="1"/>
</dbReference>
<feature type="region of interest" description="Disordered" evidence="1">
    <location>
        <begin position="813"/>
        <end position="852"/>
    </location>
</feature>
<reference evidence="4" key="1">
    <citation type="submission" date="2021-01" db="EMBL/GenBank/DDBJ databases">
        <authorList>
            <person name="Kaushik A."/>
        </authorList>
    </citation>
    <scope>NUCLEOTIDE SEQUENCE</scope>
    <source>
        <strain evidence="4">AG1-1A</strain>
    </source>
</reference>
<dbReference type="Pfam" id="PF24181">
    <property type="entry name" value="TPR_TTI1_C"/>
    <property type="match status" value="1"/>
</dbReference>
<evidence type="ECO:0000313" key="5">
    <source>
        <dbReference type="Proteomes" id="UP000663840"/>
    </source>
</evidence>
<name>A0A8H3C3J2_9AGAM</name>
<dbReference type="InterPro" id="IPR057566">
    <property type="entry name" value="TPR_TTI1_N"/>
</dbReference>
<feature type="domain" description="TTI1 C-terminal TPR" evidence="3">
    <location>
        <begin position="759"/>
        <end position="1050"/>
    </location>
</feature>
<feature type="compositionally biased region" description="Basic and acidic residues" evidence="1">
    <location>
        <begin position="820"/>
        <end position="831"/>
    </location>
</feature>
<proteinExistence type="predicted"/>
<feature type="compositionally biased region" description="Basic and acidic residues" evidence="1">
    <location>
        <begin position="771"/>
        <end position="787"/>
    </location>
</feature>
<evidence type="ECO:0000259" key="2">
    <source>
        <dbReference type="Pfam" id="PF24173"/>
    </source>
</evidence>
<comment type="caution">
    <text evidence="4">The sequence shown here is derived from an EMBL/GenBank/DDBJ whole genome shotgun (WGS) entry which is preliminary data.</text>
</comment>
<dbReference type="SUPFAM" id="SSF48371">
    <property type="entry name" value="ARM repeat"/>
    <property type="match status" value="1"/>
</dbReference>
<evidence type="ECO:0000259" key="3">
    <source>
        <dbReference type="Pfam" id="PF24181"/>
    </source>
</evidence>
<feature type="compositionally biased region" description="Polar residues" evidence="1">
    <location>
        <begin position="246"/>
        <end position="255"/>
    </location>
</feature>
<sequence length="1086" mass="118964">MHNPTGLFNKIKPLCTALFKSHAPTDVLAALYRILKDAPPTAFTPSLIEYTFFPISHLLRKPPIPNHLLEQIFLCLSVLSAHWDLSDSPGVWTQLVVLCNLAQGRDEETCYAAALTLRALFQPDPNDLDPKIIPVLGNTLDTILDYTLSPNHSLQVVSLEVLHRITDAYFPSSHVPAVLPGVVSKMVRVAMADKATSQVITLALKVLEDILERGIGDQVCIQSGAIRDYTSLDDLVSSPSPPSSSAQSIEPQRTPTWLNATGPQVHVSLVSLSPLASNPNPLTRLALVNLCAKLAQTCGQSLENTQPVLVTHLLLLAYPALQGPTPTPPEDAQRALESLSWVNVQVVAGIVSRALSLLPHRLSQVHESTASSLARQLVSACHVLPASTIGALLGPGGGVEKWGAMLLSVVRFEVGERRVVPLVALDAGQVVEEEDESGVFTLQGLDTMTTRHISSVFTALGKKAGDQGVYAIEWFVGAGVGGSVAGLWCALWLLRGQYQEQVQSRKGPSKRLVKATKWIAKTLSEMWDDRFLPPSPDPASGAEEAGQERERLEVTEYVKGLNPLTTLLDRPFANSTVRSARLEETRNVHAHLAIRLIATCHTILARIPTTTLSTQTYPATHTTNPSVTLLQYTIYPLLVENKGLGEVSTALGYASVENMLLANFDYALESVARRVSVFGVYAAGVYRYSAPPSSVPESMSPTVTSGPSVSIQALETLRTLVRLVGSQIVSRASDVLDECFDRLDDFHGYEVVVGALVGVLAEVVNVVGKEDDGTARDHERETGHGEENAQGQEQVWEGFLKWWKDRGKEREEWEFDLGEDDKGKDKDKDKNEGEDDEEPMSSDPPPLPPTQSLTRQIISRCTYFLTHPSPYIRAQILTLLTTAAPTLRASALLPTIHASWPFILNRMGDSQVWVVKACVGLIETLVECVGDFMARRVWEDVWPRFEKMLSAQADRTIARRSGPVRAYGSYETYGARALSDVHVSILRTLAKAVEHVEPSDQAVWTLLLLSRRFLSRRVKGGGWGERKQEVYEAAVGMYKAVGKRNPDVVWLVLEGTKGGEGLPRFLKWDGEEDVQEGVEEVLNSLD</sequence>
<protein>
    <submittedName>
        <fullName evidence="4">Uncharacterized protein</fullName>
    </submittedName>
</protein>
<dbReference type="InterPro" id="IPR011989">
    <property type="entry name" value="ARM-like"/>
</dbReference>
<evidence type="ECO:0000256" key="1">
    <source>
        <dbReference type="SAM" id="MobiDB-lite"/>
    </source>
</evidence>
<feature type="region of interest" description="Disordered" evidence="1">
    <location>
        <begin position="232"/>
        <end position="255"/>
    </location>
</feature>
<dbReference type="InterPro" id="IPR057567">
    <property type="entry name" value="TPR_TTI1_C"/>
</dbReference>
<feature type="region of interest" description="Disordered" evidence="1">
    <location>
        <begin position="530"/>
        <end position="550"/>
    </location>
</feature>
<dbReference type="Proteomes" id="UP000663840">
    <property type="component" value="Unassembled WGS sequence"/>
</dbReference>
<accession>A0A8H3C3J2</accession>
<dbReference type="PANTHER" id="PTHR18460:SF3">
    <property type="entry name" value="TELO2-INTERACTING PROTEIN 1 HOMOLOG"/>
    <property type="match status" value="1"/>
</dbReference>
<organism evidence="4 5">
    <name type="scientific">Rhizoctonia solani</name>
    <dbReference type="NCBI Taxonomy" id="456999"/>
    <lineage>
        <taxon>Eukaryota</taxon>
        <taxon>Fungi</taxon>
        <taxon>Dikarya</taxon>
        <taxon>Basidiomycota</taxon>
        <taxon>Agaricomycotina</taxon>
        <taxon>Agaricomycetes</taxon>
        <taxon>Cantharellales</taxon>
        <taxon>Ceratobasidiaceae</taxon>
        <taxon>Rhizoctonia</taxon>
    </lineage>
</organism>